<dbReference type="GO" id="GO:0070008">
    <property type="term" value="F:serine-type exopeptidase activity"/>
    <property type="evidence" value="ECO:0007669"/>
    <property type="project" value="InterPro"/>
</dbReference>
<keyword evidence="5" id="KW-0472">Membrane</keyword>
<dbReference type="InterPro" id="IPR007941">
    <property type="entry name" value="DUF726"/>
</dbReference>
<dbReference type="Pfam" id="PF05577">
    <property type="entry name" value="Peptidase_S28"/>
    <property type="match status" value="1"/>
</dbReference>
<feature type="chain" id="PRO_5035877535" evidence="7">
    <location>
        <begin position="22"/>
        <end position="833"/>
    </location>
</feature>
<keyword evidence="3" id="KW-0812">Transmembrane</keyword>
<dbReference type="PANTHER" id="PTHR17920:SF3">
    <property type="entry name" value="TRANSMEMBRANE AND COILED-COIL DOMAIN-CONTAINING PROTEIN 4"/>
    <property type="match status" value="1"/>
</dbReference>
<dbReference type="GO" id="GO:0006508">
    <property type="term" value="P:proteolysis"/>
    <property type="evidence" value="ECO:0007669"/>
    <property type="project" value="InterPro"/>
</dbReference>
<proteinExistence type="inferred from homology"/>
<accession>A0A8S9SQY4</accession>
<dbReference type="EMBL" id="QGKX02000004">
    <property type="protein sequence ID" value="KAF3603369.1"/>
    <property type="molecule type" value="Genomic_DNA"/>
</dbReference>
<dbReference type="Proteomes" id="UP000712600">
    <property type="component" value="Unassembled WGS sequence"/>
</dbReference>
<dbReference type="InterPro" id="IPR029058">
    <property type="entry name" value="AB_hydrolase_fold"/>
</dbReference>
<feature type="compositionally biased region" description="Basic and acidic residues" evidence="6">
    <location>
        <begin position="426"/>
        <end position="444"/>
    </location>
</feature>
<evidence type="ECO:0000256" key="6">
    <source>
        <dbReference type="SAM" id="MobiDB-lite"/>
    </source>
</evidence>
<keyword evidence="4" id="KW-1133">Transmembrane helix</keyword>
<dbReference type="InterPro" id="IPR008758">
    <property type="entry name" value="Peptidase_S28"/>
</dbReference>
<dbReference type="Pfam" id="PF05277">
    <property type="entry name" value="DUF726"/>
    <property type="match status" value="1"/>
</dbReference>
<evidence type="ECO:0000256" key="4">
    <source>
        <dbReference type="ARBA" id="ARBA00022989"/>
    </source>
</evidence>
<dbReference type="GO" id="GO:0016020">
    <property type="term" value="C:membrane"/>
    <property type="evidence" value="ECO:0007669"/>
    <property type="project" value="UniProtKB-SubCell"/>
</dbReference>
<gene>
    <name evidence="8" type="ORF">F2Q69_00032782</name>
</gene>
<evidence type="ECO:0000256" key="5">
    <source>
        <dbReference type="ARBA" id="ARBA00023136"/>
    </source>
</evidence>
<sequence>MATTAIGFLMLLSYFLSLSHGLVQPRRISHGLSESGKYLTRDELWFNQTLDHFSPYDHRRFRQRYYEYLDHLRVPDGPIFLMICGEGPCYGIPNDYISVLAKKFDAGVVSLEHRYYGKSSPFNSLATENLKTFRQLIWVVVFSIFAATKIVFTNGSQDPWRHASKQTSSPDLPSYIITCHNCGHGSDLRGCPQSPLIIEGDSKNCSSPDAVNKVRQHIIEHMDLWLSECRGVLRTDPLRRERFILFSRAMVEEATSNLTPTQRYAAGALFAIALNQAQINQTQPLGIPAALDDDEECDRSEERRSNCSSGDSVSDDPNLWVHETSGLLRPVFRCLDIDSSAWLGLEETANSSPAKHHIGAFTRLLSEEASEASVEMVEQEMALAKAADAMVHSIRSSLSIDAKKEKHQEYENECREKYAVPEVKSKAVEKDKEESEAAAERESLEAGVVIRDGSHNPDVVEDDKSVEDVILLSHQRKINVLYELLSACLSDKYQEVKKSTRRRKGYDARHRVALRLLATWFNIEWIKVEAIETMVACSAMALQKSAEMKGQDAASSSSTWAKWKRGGIIGAAALTGGTLMAITVEVLVAGVVFEEEDFVKPWQGLTSSLERYTLQWESKNLILVSTAIQDWLTSRLAMELMKQGAMHTVLSSLLLALAWPATILVAADFIDSKWSIAIDRSDKAGKLLAEVLQKGLQGNRPITLVGFSLGARVIFKCLQTLAETEQNAELVERVVILGAPISINNENWRDVRKMVAGRFINVYATNDWTLGVAFRASLLSQGLAGIQPICIPGIENVDVTDMVEGHSSYLWKTQQILERLEIDTYYPVFRDTL</sequence>
<dbReference type="SUPFAM" id="SSF53474">
    <property type="entry name" value="alpha/beta-Hydrolases"/>
    <property type="match status" value="1"/>
</dbReference>
<evidence type="ECO:0000256" key="7">
    <source>
        <dbReference type="SAM" id="SignalP"/>
    </source>
</evidence>
<evidence type="ECO:0000313" key="9">
    <source>
        <dbReference type="Proteomes" id="UP000712600"/>
    </source>
</evidence>
<organism evidence="8 9">
    <name type="scientific">Brassica cretica</name>
    <name type="common">Mustard</name>
    <dbReference type="NCBI Taxonomy" id="69181"/>
    <lineage>
        <taxon>Eukaryota</taxon>
        <taxon>Viridiplantae</taxon>
        <taxon>Streptophyta</taxon>
        <taxon>Embryophyta</taxon>
        <taxon>Tracheophyta</taxon>
        <taxon>Spermatophyta</taxon>
        <taxon>Magnoliopsida</taxon>
        <taxon>eudicotyledons</taxon>
        <taxon>Gunneridae</taxon>
        <taxon>Pentapetalae</taxon>
        <taxon>rosids</taxon>
        <taxon>malvids</taxon>
        <taxon>Brassicales</taxon>
        <taxon>Brassicaceae</taxon>
        <taxon>Brassiceae</taxon>
        <taxon>Brassica</taxon>
    </lineage>
</organism>
<evidence type="ECO:0000256" key="1">
    <source>
        <dbReference type="ARBA" id="ARBA00004141"/>
    </source>
</evidence>
<feature type="signal peptide" evidence="7">
    <location>
        <begin position="1"/>
        <end position="21"/>
    </location>
</feature>
<name>A0A8S9SQY4_BRACR</name>
<feature type="region of interest" description="Disordered" evidence="6">
    <location>
        <begin position="426"/>
        <end position="445"/>
    </location>
</feature>
<comment type="similarity">
    <text evidence="2">Belongs to the TMCO4 family.</text>
</comment>
<feature type="region of interest" description="Disordered" evidence="6">
    <location>
        <begin position="288"/>
        <end position="315"/>
    </location>
</feature>
<evidence type="ECO:0000256" key="2">
    <source>
        <dbReference type="ARBA" id="ARBA00009824"/>
    </source>
</evidence>
<evidence type="ECO:0000313" key="8">
    <source>
        <dbReference type="EMBL" id="KAF3603369.1"/>
    </source>
</evidence>
<dbReference type="PANTHER" id="PTHR17920">
    <property type="entry name" value="TRANSMEMBRANE AND COILED-COIL DOMAIN-CONTAINING PROTEIN 4 TMCO4"/>
    <property type="match status" value="1"/>
</dbReference>
<keyword evidence="7" id="KW-0732">Signal</keyword>
<reference evidence="8" key="1">
    <citation type="submission" date="2019-12" db="EMBL/GenBank/DDBJ databases">
        <title>Genome sequencing and annotation of Brassica cretica.</title>
        <authorList>
            <person name="Studholme D.J."/>
            <person name="Sarris P."/>
        </authorList>
    </citation>
    <scope>NUCLEOTIDE SEQUENCE</scope>
    <source>
        <strain evidence="8">PFS-109/04</strain>
        <tissue evidence="8">Leaf</tissue>
    </source>
</reference>
<comment type="caution">
    <text evidence="8">The sequence shown here is derived from an EMBL/GenBank/DDBJ whole genome shotgun (WGS) entry which is preliminary data.</text>
</comment>
<dbReference type="Gene3D" id="3.40.50.1820">
    <property type="entry name" value="alpha/beta hydrolase"/>
    <property type="match status" value="3"/>
</dbReference>
<comment type="subcellular location">
    <subcellularLocation>
        <location evidence="1">Membrane</location>
        <topology evidence="1">Multi-pass membrane protein</topology>
    </subcellularLocation>
</comment>
<protein>
    <submittedName>
        <fullName evidence="8">Uncharacterized protein</fullName>
    </submittedName>
</protein>
<dbReference type="AlphaFoldDB" id="A0A8S9SQY4"/>
<evidence type="ECO:0000256" key="3">
    <source>
        <dbReference type="ARBA" id="ARBA00022692"/>
    </source>
</evidence>